<dbReference type="EMBL" id="JAWRVI010000052">
    <property type="protein sequence ID" value="KAK4084172.1"/>
    <property type="molecule type" value="Genomic_DNA"/>
</dbReference>
<dbReference type="AlphaFoldDB" id="A0A2U3ELQ2"/>
<protein>
    <submittedName>
        <fullName evidence="3">Uncharacterized protein</fullName>
    </submittedName>
</protein>
<dbReference type="EMBL" id="LCWV01000002">
    <property type="protein sequence ID" value="PWI75447.1"/>
    <property type="molecule type" value="Genomic_DNA"/>
</dbReference>
<evidence type="ECO:0000313" key="2">
    <source>
        <dbReference type="EMBL" id="KAK4084172.1"/>
    </source>
</evidence>
<feature type="region of interest" description="Disordered" evidence="1">
    <location>
        <begin position="119"/>
        <end position="167"/>
    </location>
</feature>
<feature type="region of interest" description="Disordered" evidence="1">
    <location>
        <begin position="1"/>
        <end position="40"/>
    </location>
</feature>
<feature type="region of interest" description="Disordered" evidence="1">
    <location>
        <begin position="256"/>
        <end position="284"/>
    </location>
</feature>
<evidence type="ECO:0000313" key="4">
    <source>
        <dbReference type="Proteomes" id="UP000245956"/>
    </source>
</evidence>
<dbReference type="Proteomes" id="UP000245956">
    <property type="component" value="Unassembled WGS sequence"/>
</dbReference>
<evidence type="ECO:0000256" key="1">
    <source>
        <dbReference type="SAM" id="MobiDB-lite"/>
    </source>
</evidence>
<gene>
    <name evidence="3" type="ORF">PCL_06105</name>
    <name evidence="2" type="ORF">Purlil1_10355</name>
</gene>
<proteinExistence type="predicted"/>
<feature type="compositionally biased region" description="Low complexity" evidence="1">
    <location>
        <begin position="124"/>
        <end position="140"/>
    </location>
</feature>
<dbReference type="Proteomes" id="UP001287286">
    <property type="component" value="Unassembled WGS sequence"/>
</dbReference>
<evidence type="ECO:0000313" key="3">
    <source>
        <dbReference type="EMBL" id="PWI75447.1"/>
    </source>
</evidence>
<reference evidence="3" key="1">
    <citation type="submission" date="2015-05" db="EMBL/GenBank/DDBJ databases">
        <authorList>
            <person name="Wang D.B."/>
            <person name="Wang M."/>
        </authorList>
    </citation>
    <scope>NUCLEOTIDE SEQUENCE</scope>
    <source>
        <strain evidence="3">36-1</strain>
    </source>
</reference>
<organism evidence="3 4">
    <name type="scientific">Purpureocillium lilacinum</name>
    <name type="common">Paecilomyces lilacinus</name>
    <dbReference type="NCBI Taxonomy" id="33203"/>
    <lineage>
        <taxon>Eukaryota</taxon>
        <taxon>Fungi</taxon>
        <taxon>Dikarya</taxon>
        <taxon>Ascomycota</taxon>
        <taxon>Pezizomycotina</taxon>
        <taxon>Sordariomycetes</taxon>
        <taxon>Hypocreomycetidae</taxon>
        <taxon>Hypocreales</taxon>
        <taxon>Ophiocordycipitaceae</taxon>
        <taxon>Purpureocillium</taxon>
    </lineage>
</organism>
<name>A0A2U3ELQ2_PURLI</name>
<reference evidence="3 4" key="2">
    <citation type="journal article" date="2016" name="Front. Microbiol.">
        <title>Genome and transcriptome sequences reveal the specific parasitism of the nematophagous Purpureocillium lilacinum 36-1.</title>
        <authorList>
            <person name="Xie J."/>
            <person name="Li S."/>
            <person name="Mo C."/>
            <person name="Xiao X."/>
            <person name="Peng D."/>
            <person name="Wang G."/>
            <person name="Xiao Y."/>
        </authorList>
    </citation>
    <scope>NUCLEOTIDE SEQUENCE [LARGE SCALE GENOMIC DNA]</scope>
    <source>
        <strain evidence="3 4">36-1</strain>
    </source>
</reference>
<comment type="caution">
    <text evidence="3">The sequence shown here is derived from an EMBL/GenBank/DDBJ whole genome shotgun (WGS) entry which is preliminary data.</text>
</comment>
<accession>A0A2U3ELQ2</accession>
<feature type="compositionally biased region" description="Basic and acidic residues" evidence="1">
    <location>
        <begin position="1"/>
        <end position="13"/>
    </location>
</feature>
<reference evidence="2 5" key="4">
    <citation type="journal article" date="2024" name="Microbiol. Resour. Announc.">
        <title>Genome annotations for the ascomycete fungi Trichoderma harzianum, Trichoderma aggressivum, and Purpureocillium lilacinum.</title>
        <authorList>
            <person name="Beijen E.P.W."/>
            <person name="Ohm R.A."/>
        </authorList>
    </citation>
    <scope>NUCLEOTIDE SEQUENCE [LARGE SCALE GENOMIC DNA]</scope>
    <source>
        <strain evidence="2 5">CBS 150709</strain>
    </source>
</reference>
<reference evidence="2" key="3">
    <citation type="submission" date="2023-11" db="EMBL/GenBank/DDBJ databases">
        <authorList>
            <person name="Beijen E."/>
            <person name="Ohm R.A."/>
        </authorList>
    </citation>
    <scope>NUCLEOTIDE SEQUENCE</scope>
    <source>
        <strain evidence="2">CBS 150709</strain>
    </source>
</reference>
<keyword evidence="5" id="KW-1185">Reference proteome</keyword>
<sequence>MCKHAWLEDDGARRPSWQLTGPPQPSAIQWGHHQKSAHLSGRHSLKVPLPPAIAVADGAMGAKPAAAAQSHRAALPLNQTFNHQPRAQLRSLAQPSTPNNPFSPPATSKVPCHRLSAVTKDRAPPSSGSPSPAASSQSPAKGYEYPPHRRLPVPPPRRSSRITMPASLDSSRPIMAASNRTSVRFSTYSMVAPSLTPTFQTTDSAQAEIRDIALGLDRMENKALSSQRVVLSDEKTDNMSKLALGAKLERALDRRMSSQDAVMRPRQKSIKVSISEKTPISEKA</sequence>
<evidence type="ECO:0000313" key="5">
    <source>
        <dbReference type="Proteomes" id="UP001287286"/>
    </source>
</evidence>